<keyword evidence="1" id="KW-0472">Membrane</keyword>
<gene>
    <name evidence="2" type="ORF">EBO34_11120</name>
</gene>
<organism evidence="2 3">
    <name type="scientific">Alteribacter keqinensis</name>
    <dbReference type="NCBI Taxonomy" id="2483800"/>
    <lineage>
        <taxon>Bacteria</taxon>
        <taxon>Bacillati</taxon>
        <taxon>Bacillota</taxon>
        <taxon>Bacilli</taxon>
        <taxon>Bacillales</taxon>
        <taxon>Bacillaceae</taxon>
        <taxon>Alteribacter</taxon>
    </lineage>
</organism>
<name>A0A3M7TXV6_9BACI</name>
<feature type="transmembrane region" description="Helical" evidence="1">
    <location>
        <begin position="39"/>
        <end position="57"/>
    </location>
</feature>
<dbReference type="EMBL" id="RHIB01000001">
    <property type="protein sequence ID" value="RNA70440.1"/>
    <property type="molecule type" value="Genomic_DNA"/>
</dbReference>
<comment type="caution">
    <text evidence="2">The sequence shown here is derived from an EMBL/GenBank/DDBJ whole genome shotgun (WGS) entry which is preliminary data.</text>
</comment>
<keyword evidence="1" id="KW-1133">Transmembrane helix</keyword>
<reference evidence="2 3" key="1">
    <citation type="submission" date="2018-10" db="EMBL/GenBank/DDBJ databases">
        <title>Bacillus Keqinensis sp. nov., a moderately halophilic bacterium isolated from a saline-alkaline lake.</title>
        <authorList>
            <person name="Wang H."/>
        </authorList>
    </citation>
    <scope>NUCLEOTIDE SEQUENCE [LARGE SCALE GENOMIC DNA]</scope>
    <source>
        <strain evidence="2 3">KQ-3</strain>
    </source>
</reference>
<sequence length="167" mass="18436">MNKTKGTIFYSAVALFSLLFIAVAVWINQSYFAGVVNQPIIITMGLCILGLSGFELYKKTFEQRHAVSTAVLCATSIVFLVVIFPGNSYTASEEQLVERLSKEHGEEARPLEVFTSSFTGNERPSVFVTRYYVHSVEAGEEELFYFVNPASGEAIELETADEGPNGE</sequence>
<evidence type="ECO:0000256" key="1">
    <source>
        <dbReference type="SAM" id="Phobius"/>
    </source>
</evidence>
<keyword evidence="1" id="KW-0812">Transmembrane</keyword>
<feature type="transmembrane region" description="Helical" evidence="1">
    <location>
        <begin position="69"/>
        <end position="86"/>
    </location>
</feature>
<feature type="transmembrane region" description="Helical" evidence="1">
    <location>
        <begin position="7"/>
        <end position="27"/>
    </location>
</feature>
<proteinExistence type="predicted"/>
<dbReference type="Proteomes" id="UP000278746">
    <property type="component" value="Unassembled WGS sequence"/>
</dbReference>
<dbReference type="RefSeq" id="WP_122898237.1">
    <property type="nucleotide sequence ID" value="NZ_RHIB01000001.1"/>
</dbReference>
<evidence type="ECO:0000313" key="2">
    <source>
        <dbReference type="EMBL" id="RNA70440.1"/>
    </source>
</evidence>
<dbReference type="OrthoDB" id="2862882at2"/>
<accession>A0A3M7TXV6</accession>
<dbReference type="AlphaFoldDB" id="A0A3M7TXV6"/>
<evidence type="ECO:0000313" key="3">
    <source>
        <dbReference type="Proteomes" id="UP000278746"/>
    </source>
</evidence>
<keyword evidence="3" id="KW-1185">Reference proteome</keyword>
<protein>
    <submittedName>
        <fullName evidence="2">Uncharacterized protein</fullName>
    </submittedName>
</protein>